<dbReference type="CDD" id="cd00009">
    <property type="entry name" value="AAA"/>
    <property type="match status" value="1"/>
</dbReference>
<proteinExistence type="predicted"/>
<dbReference type="GO" id="GO:0005524">
    <property type="term" value="F:ATP binding"/>
    <property type="evidence" value="ECO:0007669"/>
    <property type="project" value="InterPro"/>
</dbReference>
<feature type="non-terminal residue" evidence="3">
    <location>
        <position position="105"/>
    </location>
</feature>
<dbReference type="GO" id="GO:0016887">
    <property type="term" value="F:ATP hydrolysis activity"/>
    <property type="evidence" value="ECO:0007669"/>
    <property type="project" value="InterPro"/>
</dbReference>
<reference evidence="3" key="2">
    <citation type="journal article" date="2014" name="ISME J.">
        <title>Microbial stratification in low pH oxic and suboxic macroscopic growths along an acid mine drainage.</title>
        <authorList>
            <person name="Mendez-Garcia C."/>
            <person name="Mesa V."/>
            <person name="Sprenger R.R."/>
            <person name="Richter M."/>
            <person name="Diez M.S."/>
            <person name="Solano J."/>
            <person name="Bargiela R."/>
            <person name="Golyshina O.V."/>
            <person name="Manteca A."/>
            <person name="Ramos J.L."/>
            <person name="Gallego J.R."/>
            <person name="Llorente I."/>
            <person name="Martins Dos Santos V.A."/>
            <person name="Jensen O.N."/>
            <person name="Pelaez A.I."/>
            <person name="Sanchez J."/>
            <person name="Ferrer M."/>
        </authorList>
    </citation>
    <scope>NUCLEOTIDE SEQUENCE</scope>
</reference>
<evidence type="ECO:0000313" key="3">
    <source>
        <dbReference type="EMBL" id="EQD38850.1"/>
    </source>
</evidence>
<feature type="domain" description="ATPase AAA-type core" evidence="2">
    <location>
        <begin position="20"/>
        <end position="90"/>
    </location>
</feature>
<dbReference type="InterPro" id="IPR027417">
    <property type="entry name" value="P-loop_NTPase"/>
</dbReference>
<dbReference type="Gene3D" id="3.40.50.300">
    <property type="entry name" value="P-loop containing nucleotide triphosphate hydrolases"/>
    <property type="match status" value="1"/>
</dbReference>
<evidence type="ECO:0000256" key="1">
    <source>
        <dbReference type="ARBA" id="ARBA00022705"/>
    </source>
</evidence>
<evidence type="ECO:0000259" key="2">
    <source>
        <dbReference type="Pfam" id="PF00004"/>
    </source>
</evidence>
<sequence length="105" mass="11708">MDRLINYGAEIQSGKKQRPLLIYGSTGTGKTAAAHAFAYSNGFEIIEFDASDYRDAETLQKRLLPATTSRNLFGSKIIVIFDEIDEISARFDKGLEGILTKLFKE</sequence>
<protein>
    <submittedName>
        <fullName evidence="3">Replication factor C large subunit</fullName>
    </submittedName>
</protein>
<dbReference type="GO" id="GO:0006260">
    <property type="term" value="P:DNA replication"/>
    <property type="evidence" value="ECO:0007669"/>
    <property type="project" value="UniProtKB-KW"/>
</dbReference>
<gene>
    <name evidence="3" type="ORF">B2A_11318</name>
</gene>
<dbReference type="AlphaFoldDB" id="T1AAK1"/>
<accession>T1AAK1</accession>
<dbReference type="PANTHER" id="PTHR23389">
    <property type="entry name" value="CHROMOSOME TRANSMISSION FIDELITY FACTOR 18"/>
    <property type="match status" value="1"/>
</dbReference>
<name>T1AAK1_9ZZZZ</name>
<dbReference type="EMBL" id="AUZZ01008163">
    <property type="protein sequence ID" value="EQD38850.1"/>
    <property type="molecule type" value="Genomic_DNA"/>
</dbReference>
<dbReference type="SUPFAM" id="SSF52540">
    <property type="entry name" value="P-loop containing nucleoside triphosphate hydrolases"/>
    <property type="match status" value="1"/>
</dbReference>
<dbReference type="PANTHER" id="PTHR23389:SF6">
    <property type="entry name" value="REPLICATION FACTOR C SUBUNIT 1"/>
    <property type="match status" value="1"/>
</dbReference>
<comment type="caution">
    <text evidence="3">The sequence shown here is derived from an EMBL/GenBank/DDBJ whole genome shotgun (WGS) entry which is preliminary data.</text>
</comment>
<dbReference type="InterPro" id="IPR003959">
    <property type="entry name" value="ATPase_AAA_core"/>
</dbReference>
<dbReference type="Pfam" id="PF00004">
    <property type="entry name" value="AAA"/>
    <property type="match status" value="1"/>
</dbReference>
<reference evidence="3" key="1">
    <citation type="submission" date="2013-08" db="EMBL/GenBank/DDBJ databases">
        <authorList>
            <person name="Mendez C."/>
            <person name="Richter M."/>
            <person name="Ferrer M."/>
            <person name="Sanchez J."/>
        </authorList>
    </citation>
    <scope>NUCLEOTIDE SEQUENCE</scope>
</reference>
<keyword evidence="1" id="KW-0235">DNA replication</keyword>
<organism evidence="3">
    <name type="scientific">mine drainage metagenome</name>
    <dbReference type="NCBI Taxonomy" id="410659"/>
    <lineage>
        <taxon>unclassified sequences</taxon>
        <taxon>metagenomes</taxon>
        <taxon>ecological metagenomes</taxon>
    </lineage>
</organism>